<dbReference type="Gene3D" id="1.20.120.330">
    <property type="entry name" value="Nucleotidyltransferases domain 2"/>
    <property type="match status" value="2"/>
</dbReference>
<keyword evidence="6" id="KW-0511">Multifunctional enzyme</keyword>
<evidence type="ECO:0000256" key="3">
    <source>
        <dbReference type="ARBA" id="ARBA00022741"/>
    </source>
</evidence>
<dbReference type="Proteomes" id="UP000460221">
    <property type="component" value="Unassembled WGS sequence"/>
</dbReference>
<keyword evidence="4" id="KW-0067">ATP-binding</keyword>
<dbReference type="GO" id="GO:0008882">
    <property type="term" value="F:[glutamate-ammonia-ligase] adenylyltransferase activity"/>
    <property type="evidence" value="ECO:0007669"/>
    <property type="project" value="UniProtKB-EC"/>
</dbReference>
<dbReference type="SUPFAM" id="SSF81593">
    <property type="entry name" value="Nucleotidyltransferase substrate binding subunit/domain"/>
    <property type="match status" value="2"/>
</dbReference>
<evidence type="ECO:0000313" key="9">
    <source>
        <dbReference type="EMBL" id="MTD16664.1"/>
    </source>
</evidence>
<dbReference type="InterPro" id="IPR005190">
    <property type="entry name" value="GlnE_rpt_dom"/>
</dbReference>
<evidence type="ECO:0000256" key="5">
    <source>
        <dbReference type="ARBA" id="ARBA00022842"/>
    </source>
</evidence>
<reference evidence="9 10" key="1">
    <citation type="submission" date="2019-11" db="EMBL/GenBank/DDBJ databases">
        <authorList>
            <person name="Jiang L.-Q."/>
        </authorList>
    </citation>
    <scope>NUCLEOTIDE SEQUENCE [LARGE SCALE GENOMIC DNA]</scope>
    <source>
        <strain evidence="9 10">YIM 132087</strain>
    </source>
</reference>
<dbReference type="InterPro" id="IPR023057">
    <property type="entry name" value="GlnE"/>
</dbReference>
<feature type="domain" description="Glutamate-ammonia ligase adenylyltransferase repeated" evidence="7">
    <location>
        <begin position="614"/>
        <end position="849"/>
    </location>
</feature>
<evidence type="ECO:0000259" key="8">
    <source>
        <dbReference type="Pfam" id="PF08335"/>
    </source>
</evidence>
<dbReference type="SUPFAM" id="SSF81301">
    <property type="entry name" value="Nucleotidyltransferase"/>
    <property type="match status" value="2"/>
</dbReference>
<dbReference type="Pfam" id="PF08335">
    <property type="entry name" value="GlnD_UR_UTase"/>
    <property type="match status" value="2"/>
</dbReference>
<evidence type="ECO:0000256" key="4">
    <source>
        <dbReference type="ARBA" id="ARBA00022840"/>
    </source>
</evidence>
<dbReference type="EC" id="2.7.7.42" evidence="9"/>
<dbReference type="NCBIfam" id="NF010707">
    <property type="entry name" value="PRK14109.1"/>
    <property type="match status" value="1"/>
</dbReference>
<dbReference type="RefSeq" id="WP_322098300.1">
    <property type="nucleotide sequence ID" value="NZ_WLYK01000011.1"/>
</dbReference>
<keyword evidence="2 9" id="KW-0548">Nucleotidyltransferase</keyword>
<dbReference type="Gene3D" id="3.30.460.10">
    <property type="entry name" value="Beta Polymerase, domain 2"/>
    <property type="match status" value="2"/>
</dbReference>
<accession>A0A7K1FV06</accession>
<name>A0A7K1FV06_9ACTN</name>
<dbReference type="PANTHER" id="PTHR30621:SF0">
    <property type="entry name" value="BIFUNCTIONAL GLUTAMINE SYNTHETASE ADENYLYLTRANSFERASE_ADENYLYL-REMOVING ENZYME"/>
    <property type="match status" value="1"/>
</dbReference>
<dbReference type="Pfam" id="PF03710">
    <property type="entry name" value="GlnE"/>
    <property type="match status" value="2"/>
</dbReference>
<keyword evidence="1 9" id="KW-0808">Transferase</keyword>
<dbReference type="GO" id="GO:0005829">
    <property type="term" value="C:cytosol"/>
    <property type="evidence" value="ECO:0007669"/>
    <property type="project" value="TreeGrafter"/>
</dbReference>
<comment type="caution">
    <text evidence="9">The sequence shown here is derived from an EMBL/GenBank/DDBJ whole genome shotgun (WGS) entry which is preliminary data.</text>
</comment>
<evidence type="ECO:0000256" key="1">
    <source>
        <dbReference type="ARBA" id="ARBA00022679"/>
    </source>
</evidence>
<feature type="domain" description="PII-uridylyltransferase/Glutamine-synthetase adenylyltransferase" evidence="8">
    <location>
        <begin position="365"/>
        <end position="509"/>
    </location>
</feature>
<dbReference type="PANTHER" id="PTHR30621">
    <property type="entry name" value="GLUTAMINE SYNTHETASE ADENYLYLTRANSFERASE"/>
    <property type="match status" value="1"/>
</dbReference>
<proteinExistence type="predicted"/>
<feature type="domain" description="Glutamate-ammonia ligase adenylyltransferase repeated" evidence="7">
    <location>
        <begin position="159"/>
        <end position="344"/>
    </location>
</feature>
<dbReference type="EC" id="2.7.7.89" evidence="9"/>
<evidence type="ECO:0000256" key="2">
    <source>
        <dbReference type="ARBA" id="ARBA00022695"/>
    </source>
</evidence>
<evidence type="ECO:0000259" key="7">
    <source>
        <dbReference type="Pfam" id="PF03710"/>
    </source>
</evidence>
<dbReference type="EMBL" id="WLYK01000011">
    <property type="protein sequence ID" value="MTD16664.1"/>
    <property type="molecule type" value="Genomic_DNA"/>
</dbReference>
<dbReference type="GO" id="GO:0047388">
    <property type="term" value="F:[glutamine synthetase]-adenylyl-L-tyrosine phosphorylase activity"/>
    <property type="evidence" value="ECO:0007669"/>
    <property type="project" value="UniProtKB-EC"/>
</dbReference>
<dbReference type="CDD" id="cd05401">
    <property type="entry name" value="NT_GlnE_GlnD_like"/>
    <property type="match status" value="2"/>
</dbReference>
<feature type="domain" description="PII-uridylyltransferase/Glutamine-synthetase adenylyltransferase" evidence="8">
    <location>
        <begin position="874"/>
        <end position="1015"/>
    </location>
</feature>
<dbReference type="GO" id="GO:0000820">
    <property type="term" value="P:regulation of glutamine family amino acid metabolic process"/>
    <property type="evidence" value="ECO:0007669"/>
    <property type="project" value="TreeGrafter"/>
</dbReference>
<evidence type="ECO:0000313" key="10">
    <source>
        <dbReference type="Proteomes" id="UP000460221"/>
    </source>
</evidence>
<dbReference type="AlphaFoldDB" id="A0A7K1FV06"/>
<evidence type="ECO:0000256" key="6">
    <source>
        <dbReference type="ARBA" id="ARBA00023268"/>
    </source>
</evidence>
<dbReference type="InterPro" id="IPR013546">
    <property type="entry name" value="PII_UdlTrfase/GS_AdlTrfase"/>
</dbReference>
<keyword evidence="3" id="KW-0547">Nucleotide-binding</keyword>
<dbReference type="GO" id="GO:0005524">
    <property type="term" value="F:ATP binding"/>
    <property type="evidence" value="ECO:0007669"/>
    <property type="project" value="UniProtKB-KW"/>
</dbReference>
<sequence length="1018" mass="108884">MNRPAVRTLARYGLPDTDRVLLDLQALGLLTAGRDVTPAAAEVLASVSRTGRPELAVGALARLAESATDRTELLEAVATLPRFRGRLLGVLGGSTGLGDHLVAEPGDWHLLLEEATPGEDLLDPAAIAAVLGAAVGIDPAAPRCTGTEGARATVTGGFAINALRRAYRSQLLIIAAHDLAPTVEASLPAASLPSVCRSLSALADATLQTGLAAAAAALPSGAAPARLAVVAMGKCGARELNYLSDVDVVFVGDHPDDLPVEDRDDSRMLVSATALASGMMRICGQAAWEVDAALRPEGKAGALVRTPASHAAYYGKWAHTWEFQALLKARPAAGDPALGQRFLDITSPGVWNAVSRDSFVDDVQAMRRRVEQNIPEDHRDKELKLGAGGLRDVEFAVQLLQLVHGRADPELRLPGTLMGLRALVRGGYVGRADGAEMAAAYTFLRRAEHRLQLQRLRRTHLLPEDTADLEWLARSDGYSAAGTATAAEVFTGDRLRHVASVRRLHEKLFYRPLLHAVAAVPGDELRLSPESASLRIAALGFRNPDAALRHLAALTTGVSRRAAIQRTLLPVLLGTFADSPDPDLGLLAYRQVSEELADTPWYLRLLRDEALVAQRLASLLGSSKLVGTLLTRAPEVLRLLTDDTALLAPQPDGVRSTLLARAARAATAQESVDRARAGRRHELARLACGDLLGLIDVLDIARGLTRVAEAAVQAALTAATAQVVRDRGEARARLAVIGMGRLGGGELGYGSDADVMYVAEPVEGADPEKALDDANAIADLLARLLARPTPDPPLMVDADLRPEGRNGRLVRTLTAYRQYWQRFAAPWERQALLRARPIAGDADLGAEFVAAADEFRYPAGGLDPRDVVEIRRIKARVDAERLPRGADATTHTKLGRGGLSDIEWTVQLLQLRHAGTVEGLRTPETLTALEAARAAGLVTADDAVVLRTGWLEATRTRNALMLVRGKPEDQIPAHGRELAAVARLLGYPADEDPGEFVDDYRRAARRSRQVVDRLFDAS</sequence>
<protein>
    <submittedName>
        <fullName evidence="9">Bifunctional [glutamine synthetase] adenylyltransferase/[glutamine synthetase]-adenylyl-L-tyrosine phosphorylase</fullName>
        <ecNumber evidence="9">2.7.7.42</ecNumber>
        <ecNumber evidence="9">2.7.7.89</ecNumber>
    </submittedName>
</protein>
<keyword evidence="10" id="KW-1185">Reference proteome</keyword>
<dbReference type="InterPro" id="IPR043519">
    <property type="entry name" value="NT_sf"/>
</dbReference>
<organism evidence="9 10">
    <name type="scientific">Nakamurella alba</name>
    <dbReference type="NCBI Taxonomy" id="2665158"/>
    <lineage>
        <taxon>Bacteria</taxon>
        <taxon>Bacillati</taxon>
        <taxon>Actinomycetota</taxon>
        <taxon>Actinomycetes</taxon>
        <taxon>Nakamurellales</taxon>
        <taxon>Nakamurellaceae</taxon>
        <taxon>Nakamurella</taxon>
    </lineage>
</organism>
<gene>
    <name evidence="9" type="ORF">GIS00_22265</name>
</gene>
<keyword evidence="5" id="KW-0460">Magnesium</keyword>